<dbReference type="InterPro" id="IPR029044">
    <property type="entry name" value="Nucleotide-diphossugar_trans"/>
</dbReference>
<dbReference type="AlphaFoldDB" id="A0A0V8DDC2"/>
<proteinExistence type="predicted"/>
<dbReference type="Proteomes" id="UP000052991">
    <property type="component" value="Unassembled WGS sequence"/>
</dbReference>
<dbReference type="Pfam" id="PF00535">
    <property type="entry name" value="Glycos_transf_2"/>
    <property type="match status" value="1"/>
</dbReference>
<dbReference type="PATRIC" id="fig|1360.107.peg.1315"/>
<gene>
    <name evidence="2" type="ORF">N42_2155</name>
</gene>
<organism evidence="2 3">
    <name type="scientific">Lactococcus lactis subsp. lactis</name>
    <name type="common">Streptococcus lactis</name>
    <dbReference type="NCBI Taxonomy" id="1360"/>
    <lineage>
        <taxon>Bacteria</taxon>
        <taxon>Bacillati</taxon>
        <taxon>Bacillota</taxon>
        <taxon>Bacilli</taxon>
        <taxon>Lactobacillales</taxon>
        <taxon>Streptococcaceae</taxon>
        <taxon>Lactococcus</taxon>
    </lineage>
</organism>
<dbReference type="SUPFAM" id="SSF53448">
    <property type="entry name" value="Nucleotide-diphospho-sugar transferases"/>
    <property type="match status" value="1"/>
</dbReference>
<accession>A0A0V8DDC2</accession>
<reference evidence="3" key="1">
    <citation type="submission" date="2015-10" db="EMBL/GenBank/DDBJ databases">
        <title>Draft Genome Sequences of 11 Lactococcus lactis subspecies cremoris strains.</title>
        <authorList>
            <person name="Wels M."/>
            <person name="Backus L."/>
            <person name="Boekhorst J."/>
            <person name="Dijkstra A."/>
            <person name="Beerthuizen M."/>
            <person name="Kelly W."/>
            <person name="Siezen R."/>
            <person name="Bachmann H."/>
            <person name="Van Hijum S."/>
        </authorList>
    </citation>
    <scope>NUCLEOTIDE SEQUENCE [LARGE SCALE GENOMIC DNA]</scope>
    <source>
        <strain evidence="3">N42</strain>
    </source>
</reference>
<dbReference type="CDD" id="cd00761">
    <property type="entry name" value="Glyco_tranf_GTA_type"/>
    <property type="match status" value="1"/>
</dbReference>
<dbReference type="PANTHER" id="PTHR22916">
    <property type="entry name" value="GLYCOSYLTRANSFERASE"/>
    <property type="match status" value="1"/>
</dbReference>
<evidence type="ECO:0000259" key="1">
    <source>
        <dbReference type="Pfam" id="PF00535"/>
    </source>
</evidence>
<dbReference type="PANTHER" id="PTHR22916:SF3">
    <property type="entry name" value="UDP-GLCNAC:BETAGAL BETA-1,3-N-ACETYLGLUCOSAMINYLTRANSFERASE-LIKE PROTEIN 1"/>
    <property type="match status" value="1"/>
</dbReference>
<dbReference type="InterPro" id="IPR001173">
    <property type="entry name" value="Glyco_trans_2-like"/>
</dbReference>
<evidence type="ECO:0000313" key="3">
    <source>
        <dbReference type="Proteomes" id="UP000052991"/>
    </source>
</evidence>
<evidence type="ECO:0000313" key="2">
    <source>
        <dbReference type="EMBL" id="KSU24936.1"/>
    </source>
</evidence>
<feature type="domain" description="Glycosyltransferase 2-like" evidence="1">
    <location>
        <begin position="6"/>
        <end position="108"/>
    </location>
</feature>
<dbReference type="GO" id="GO:0016758">
    <property type="term" value="F:hexosyltransferase activity"/>
    <property type="evidence" value="ECO:0007669"/>
    <property type="project" value="UniProtKB-ARBA"/>
</dbReference>
<protein>
    <submittedName>
        <fullName evidence="2">Glycosyltransferase</fullName>
    </submittedName>
</protein>
<dbReference type="RefSeq" id="WP_023163686.1">
    <property type="nucleotide sequence ID" value="NZ_CP064835.2"/>
</dbReference>
<sequence length="296" mass="34222">MNEKITILTPSYNRAHTLPNLYKSLLLQDNQNFEWLIVDDGSKDNTKELVNSFCKDEKIKITYLFQKNGGKHSAINTGIKKIENSITFIVDSDDVLTEDAISSIYKYWPIVVEKNLIGISFLRGYSVNKAIGDEFPKQMMIENFNKIRYKSSFNWGDKAEVVSTLKLRETPFPIYEGENFMSEGVVWKQLARKGDSLLVSQIIYITEYLEDGLTKSGRRLLLNNPLGAMLNSKLAMTKEFEMKVRIKNTMLYVAYGFFAKKTAREIVIGSNQNILTMAFLPFGWGIYRFWRKKYEI</sequence>
<name>A0A0V8DDC2_LACLL</name>
<comment type="caution">
    <text evidence="2">The sequence shown here is derived from an EMBL/GenBank/DDBJ whole genome shotgun (WGS) entry which is preliminary data.</text>
</comment>
<dbReference type="EMBL" id="LKLW01000145">
    <property type="protein sequence ID" value="KSU24936.1"/>
    <property type="molecule type" value="Genomic_DNA"/>
</dbReference>
<dbReference type="Gene3D" id="3.90.550.10">
    <property type="entry name" value="Spore Coat Polysaccharide Biosynthesis Protein SpsA, Chain A"/>
    <property type="match status" value="1"/>
</dbReference>
<keyword evidence="2" id="KW-0808">Transferase</keyword>